<keyword evidence="1" id="KW-0812">Transmembrane</keyword>
<dbReference type="Proteomes" id="UP000208062">
    <property type="component" value="Segment"/>
</dbReference>
<gene>
    <name evidence="2" type="ORF">SS136_010</name>
</gene>
<dbReference type="OrthoDB" id="37506at10239"/>
<dbReference type="EMBL" id="KT809302">
    <property type="protein sequence ID" value="ALJ99673.1"/>
    <property type="molecule type" value="Genomic_DNA"/>
</dbReference>
<reference evidence="2 3" key="1">
    <citation type="journal article" date="2016" name="MBio">
        <title>Archaeal Haloarcula californiae Icosahedral Virus 1 Highlights Conserved Elements in Icosahedral Membrane-Containing DNA Viruses from Extreme Environments.</title>
        <authorList>
            <person name="Demina T.A."/>
            <person name="Pietila M.K."/>
            <person name="Svirskaite J."/>
            <person name="Ravantti J.J."/>
            <person name="Atanasova N.S."/>
            <person name="Bamford D.H."/>
            <person name="Oksanen H.M."/>
        </authorList>
    </citation>
    <scope>NUCLEOTIDE SEQUENCE [LARGE SCALE GENOMIC DNA]</scope>
    <source>
        <strain evidence="2 3">SS13-6</strain>
    </source>
</reference>
<feature type="transmembrane region" description="Helical" evidence="1">
    <location>
        <begin position="46"/>
        <end position="65"/>
    </location>
</feature>
<organism evidence="2 3">
    <name type="scientific">Haloarcula californiae icosahedral virus 1</name>
    <dbReference type="NCBI Taxonomy" id="1735722"/>
    <lineage>
        <taxon>Viruses</taxon>
        <taxon>Singelaviria</taxon>
        <taxon>Helvetiavirae</taxon>
        <taxon>Dividoviricota</taxon>
        <taxon>Laserviricetes</taxon>
        <taxon>Halopanivirales</taxon>
        <taxon>Sphaerolipoviridae</taxon>
        <taxon>Alphasphaerolipovirus</taxon>
        <taxon>Alphasphaerolipovirus viikkii</taxon>
    </lineage>
</organism>
<evidence type="ECO:0000313" key="2">
    <source>
        <dbReference type="EMBL" id="ALJ99673.1"/>
    </source>
</evidence>
<evidence type="ECO:0000313" key="3">
    <source>
        <dbReference type="Proteomes" id="UP000208062"/>
    </source>
</evidence>
<dbReference type="RefSeq" id="YP_009272830.1">
    <property type="nucleotide sequence ID" value="NC_030848.1"/>
</dbReference>
<keyword evidence="3" id="KW-1185">Reference proteome</keyword>
<proteinExistence type="predicted"/>
<protein>
    <submittedName>
        <fullName evidence="2">Uncharacterized protein</fullName>
    </submittedName>
</protein>
<accession>A0A1C7A3Q2</accession>
<name>A0A1C7A3Q2_9VIRU</name>
<keyword evidence="1" id="KW-0472">Membrane</keyword>
<dbReference type="GeneID" id="28619820"/>
<keyword evidence="1" id="KW-1133">Transmembrane helix</keyword>
<feature type="transmembrane region" description="Helical" evidence="1">
    <location>
        <begin position="21"/>
        <end position="40"/>
    </location>
</feature>
<evidence type="ECO:0000256" key="1">
    <source>
        <dbReference type="SAM" id="Phobius"/>
    </source>
</evidence>
<sequence>MADDDENTTKSTKTRWEHTGSLSALLLVGTSCAVVLAYTWRGGEAPLWATATFGLATLASVAWVFGESALRAARNAKGGGDS</sequence>
<dbReference type="KEGG" id="vg:28619820"/>